<evidence type="ECO:0000256" key="2">
    <source>
        <dbReference type="ARBA" id="ARBA00006462"/>
    </source>
</evidence>
<evidence type="ECO:0008006" key="9">
    <source>
        <dbReference type="Google" id="ProtNLM"/>
    </source>
</evidence>
<comment type="subcellular location">
    <subcellularLocation>
        <location evidence="1">Membrane</location>
        <topology evidence="1">Single-pass type II membrane protein</topology>
    </subcellularLocation>
</comment>
<keyword evidence="4" id="KW-0735">Signal-anchor</keyword>
<evidence type="ECO:0000256" key="3">
    <source>
        <dbReference type="ARBA" id="ARBA00022692"/>
    </source>
</evidence>
<sequence length="464" mass="52192">MYSKENRQSMHSMLSLTSKPIFRSTALRSVLGAAIIYLGITHFASSSNIWQTDEQFDHVTPLTTLTTVVSKENNLCSNVTGYDRIAITVKTGATEAAEKVPVQLRTSLRCVPIENIMWFSDMDQDIGDHKLHDALDTIDSAVTDGNPDFDIYRKQQELQDPLMIASQLKGMKDPSDANNLAAWKLDKYKNIHIVEKSWALKPNMDWYLHIDADTYIIWSSLLAWLPTLNPSKRSFTGSKIYDNGQAFAHGGSGLLLSNAASNDLVVVHNGTAARWDSKMDKIAFGDSLLAKALYEYGIEVTNSFPMFSGQTPATLWFHKDVWCMPIVTLHHISAEESDLLKMFEERREVQNAPLLYSELFRDFVLDMIPDADLEDWDNGSEGTKVPDVTSNEDCKIACEKQPECMQALYKGGACVLGKNGEIVFGKKDKSKIVAEKSQSSWNKTRIREWVSRQSKCETISWPKP</sequence>
<protein>
    <recommendedName>
        <fullName evidence="9">Glycosyltransferase family 31 protein</fullName>
    </recommendedName>
</protein>
<proteinExistence type="inferred from homology"/>
<gene>
    <name evidence="7" type="ORF">VTL71DRAFT_5581</name>
</gene>
<evidence type="ECO:0000256" key="1">
    <source>
        <dbReference type="ARBA" id="ARBA00004606"/>
    </source>
</evidence>
<evidence type="ECO:0000256" key="4">
    <source>
        <dbReference type="ARBA" id="ARBA00022968"/>
    </source>
</evidence>
<dbReference type="Gene3D" id="3.90.550.50">
    <property type="match status" value="1"/>
</dbReference>
<comment type="caution">
    <text evidence="7">The sequence shown here is derived from an EMBL/GenBank/DDBJ whole genome shotgun (WGS) entry which is preliminary data.</text>
</comment>
<keyword evidence="6" id="KW-0472">Membrane</keyword>
<dbReference type="PANTHER" id="PTHR23033:SF47">
    <property type="entry name" value="APPLE DOMAIN-CONTAINING PROTEIN-RELATED"/>
    <property type="match status" value="1"/>
</dbReference>
<keyword evidence="8" id="KW-1185">Reference proteome</keyword>
<dbReference type="InterPro" id="IPR026050">
    <property type="entry name" value="C1GALT1/C1GALT1_chp1"/>
</dbReference>
<keyword evidence="3" id="KW-0812">Transmembrane</keyword>
<comment type="similarity">
    <text evidence="2">Belongs to the glycosyltransferase 31 family. Beta3-Gal-T subfamily.</text>
</comment>
<keyword evidence="5" id="KW-1133">Transmembrane helix</keyword>
<organism evidence="7 8">
    <name type="scientific">Oculimacula yallundae</name>
    <dbReference type="NCBI Taxonomy" id="86028"/>
    <lineage>
        <taxon>Eukaryota</taxon>
        <taxon>Fungi</taxon>
        <taxon>Dikarya</taxon>
        <taxon>Ascomycota</taxon>
        <taxon>Pezizomycotina</taxon>
        <taxon>Leotiomycetes</taxon>
        <taxon>Helotiales</taxon>
        <taxon>Ploettnerulaceae</taxon>
        <taxon>Oculimacula</taxon>
    </lineage>
</organism>
<dbReference type="Proteomes" id="UP001595075">
    <property type="component" value="Unassembled WGS sequence"/>
</dbReference>
<evidence type="ECO:0000313" key="7">
    <source>
        <dbReference type="EMBL" id="KAL2063776.1"/>
    </source>
</evidence>
<reference evidence="7 8" key="1">
    <citation type="journal article" date="2024" name="Commun. Biol.">
        <title>Comparative genomic analysis of thermophilic fungi reveals convergent evolutionary adaptations and gene losses.</title>
        <authorList>
            <person name="Steindorff A.S."/>
            <person name="Aguilar-Pontes M.V."/>
            <person name="Robinson A.J."/>
            <person name="Andreopoulos B."/>
            <person name="LaButti K."/>
            <person name="Kuo A."/>
            <person name="Mondo S."/>
            <person name="Riley R."/>
            <person name="Otillar R."/>
            <person name="Haridas S."/>
            <person name="Lipzen A."/>
            <person name="Grimwood J."/>
            <person name="Schmutz J."/>
            <person name="Clum A."/>
            <person name="Reid I.D."/>
            <person name="Moisan M.C."/>
            <person name="Butler G."/>
            <person name="Nguyen T.T.M."/>
            <person name="Dewar K."/>
            <person name="Conant G."/>
            <person name="Drula E."/>
            <person name="Henrissat B."/>
            <person name="Hansel C."/>
            <person name="Singer S."/>
            <person name="Hutchinson M.I."/>
            <person name="de Vries R.P."/>
            <person name="Natvig D.O."/>
            <person name="Powell A.J."/>
            <person name="Tsang A."/>
            <person name="Grigoriev I.V."/>
        </authorList>
    </citation>
    <scope>NUCLEOTIDE SEQUENCE [LARGE SCALE GENOMIC DNA]</scope>
    <source>
        <strain evidence="7 8">CBS 494.80</strain>
    </source>
</reference>
<name>A0ABR4C1I1_9HELO</name>
<evidence type="ECO:0000313" key="8">
    <source>
        <dbReference type="Proteomes" id="UP001595075"/>
    </source>
</evidence>
<accession>A0ABR4C1I1</accession>
<evidence type="ECO:0000256" key="5">
    <source>
        <dbReference type="ARBA" id="ARBA00022989"/>
    </source>
</evidence>
<dbReference type="EMBL" id="JAZHXI010000015">
    <property type="protein sequence ID" value="KAL2063776.1"/>
    <property type="molecule type" value="Genomic_DNA"/>
</dbReference>
<evidence type="ECO:0000256" key="6">
    <source>
        <dbReference type="ARBA" id="ARBA00023136"/>
    </source>
</evidence>
<dbReference type="PANTHER" id="PTHR23033">
    <property type="entry name" value="BETA1,3-GALACTOSYLTRANSFERASE"/>
    <property type="match status" value="1"/>
</dbReference>